<evidence type="ECO:0000256" key="1">
    <source>
        <dbReference type="ARBA" id="ARBA00004123"/>
    </source>
</evidence>
<comment type="subcellular location">
    <subcellularLocation>
        <location evidence="2">Cytoplasm</location>
    </subcellularLocation>
    <subcellularLocation>
        <location evidence="1">Nucleus</location>
    </subcellularLocation>
</comment>
<name>A0A8H7QNH4_9FUNG</name>
<sequence>MKQAETESTKGSQSIDEVIALIISADNTSQLKNILVQLNTLTKSNLLSYTTDGLDPLTVLNPSTHSLAYLYFITARCQDANAGNALQLFQILSHFIQVFDIEQVRLSTTQFTLIGKALLHLAKILEKPLLPLTVFSTAIGRFACSTNTLTSLHAPFVQIVISRLLNQQQKYDVNIQNFLQYYYYGSIAYIGNKKYDRALDFLSIVISAPTQKAISAIQVAAYKKFILVSLIYEGQIRALPKYTAQIVEKVCKTQSQPYLNLLKTFNETDLKLFHDHATASSSTFESDKHMGLVKQCFQSLRRKKIKELTNVYITVGLNEMAAKIDTSPQELELILIEMINQKQIFASISITDLSVKMVHFIDQRDVAQMSLEDRIFQIAAINDRVSNMDKLEGLNKDFQTKYMTLSSNGGQMATTPYDDDFDLPLGDDTNIFE</sequence>
<keyword evidence="7" id="KW-0539">Nucleus</keyword>
<dbReference type="Pfam" id="PF01399">
    <property type="entry name" value="PCI"/>
    <property type="match status" value="1"/>
</dbReference>
<dbReference type="InterPro" id="IPR050756">
    <property type="entry name" value="CSN3"/>
</dbReference>
<keyword evidence="6" id="KW-0736">Signalosome</keyword>
<dbReference type="Pfam" id="PF22788">
    <property type="entry name" value="COP9_hel_rpt"/>
    <property type="match status" value="1"/>
</dbReference>
<accession>A0A8H7QNH4</accession>
<keyword evidence="5" id="KW-0963">Cytoplasm</keyword>
<dbReference type="InterPro" id="IPR055089">
    <property type="entry name" value="COP9_N"/>
</dbReference>
<keyword evidence="10" id="KW-1185">Reference proteome</keyword>
<evidence type="ECO:0000256" key="5">
    <source>
        <dbReference type="ARBA" id="ARBA00022490"/>
    </source>
</evidence>
<dbReference type="PANTHER" id="PTHR10758">
    <property type="entry name" value="26S PROTEASOME NON-ATPASE REGULATORY SUBUNIT 3/COP9 SIGNALOSOME COMPLEX SUBUNIT 3"/>
    <property type="match status" value="1"/>
</dbReference>
<evidence type="ECO:0000256" key="6">
    <source>
        <dbReference type="ARBA" id="ARBA00022790"/>
    </source>
</evidence>
<feature type="domain" description="PCI" evidence="8">
    <location>
        <begin position="197"/>
        <end position="362"/>
    </location>
</feature>
<dbReference type="GO" id="GO:0006511">
    <property type="term" value="P:ubiquitin-dependent protein catabolic process"/>
    <property type="evidence" value="ECO:0007669"/>
    <property type="project" value="TreeGrafter"/>
</dbReference>
<organism evidence="9 10">
    <name type="scientific">Mucor saturninus</name>
    <dbReference type="NCBI Taxonomy" id="64648"/>
    <lineage>
        <taxon>Eukaryota</taxon>
        <taxon>Fungi</taxon>
        <taxon>Fungi incertae sedis</taxon>
        <taxon>Mucoromycota</taxon>
        <taxon>Mucoromycotina</taxon>
        <taxon>Mucoromycetes</taxon>
        <taxon>Mucorales</taxon>
        <taxon>Mucorineae</taxon>
        <taxon>Mucoraceae</taxon>
        <taxon>Mucor</taxon>
    </lineage>
</organism>
<dbReference type="InterPro" id="IPR000717">
    <property type="entry name" value="PCI_dom"/>
</dbReference>
<evidence type="ECO:0000259" key="8">
    <source>
        <dbReference type="PROSITE" id="PS50250"/>
    </source>
</evidence>
<protein>
    <recommendedName>
        <fullName evidence="4">COP9 signalosome complex subunit 3</fullName>
    </recommendedName>
</protein>
<dbReference type="GO" id="GO:0005737">
    <property type="term" value="C:cytoplasm"/>
    <property type="evidence" value="ECO:0007669"/>
    <property type="project" value="UniProtKB-SubCell"/>
</dbReference>
<evidence type="ECO:0000256" key="4">
    <source>
        <dbReference type="ARBA" id="ARBA00014878"/>
    </source>
</evidence>
<dbReference type="PANTHER" id="PTHR10758:SF1">
    <property type="entry name" value="COP9 SIGNALOSOME COMPLEX SUBUNIT 3"/>
    <property type="match status" value="1"/>
</dbReference>
<gene>
    <name evidence="9" type="ORF">INT47_002659</name>
</gene>
<dbReference type="AlphaFoldDB" id="A0A8H7QNH4"/>
<proteinExistence type="inferred from homology"/>
<dbReference type="Proteomes" id="UP000603453">
    <property type="component" value="Unassembled WGS sequence"/>
</dbReference>
<dbReference type="SUPFAM" id="SSF46785">
    <property type="entry name" value="Winged helix' DNA-binding domain"/>
    <property type="match status" value="1"/>
</dbReference>
<evidence type="ECO:0000256" key="3">
    <source>
        <dbReference type="ARBA" id="ARBA00007084"/>
    </source>
</evidence>
<reference evidence="9" key="1">
    <citation type="submission" date="2020-12" db="EMBL/GenBank/DDBJ databases">
        <title>Metabolic potential, ecology and presence of endohyphal bacteria is reflected in genomic diversity of Mucoromycotina.</title>
        <authorList>
            <person name="Muszewska A."/>
            <person name="Okrasinska A."/>
            <person name="Steczkiewicz K."/>
            <person name="Drgas O."/>
            <person name="Orlowska M."/>
            <person name="Perlinska-Lenart U."/>
            <person name="Aleksandrzak-Piekarczyk T."/>
            <person name="Szatraj K."/>
            <person name="Zielenkiewicz U."/>
            <person name="Pilsyk S."/>
            <person name="Malc E."/>
            <person name="Mieczkowski P."/>
            <person name="Kruszewska J.S."/>
            <person name="Biernat P."/>
            <person name="Pawlowska J."/>
        </authorList>
    </citation>
    <scope>NUCLEOTIDE SEQUENCE</scope>
    <source>
        <strain evidence="9">WA0000017839</strain>
    </source>
</reference>
<evidence type="ECO:0000256" key="7">
    <source>
        <dbReference type="ARBA" id="ARBA00023242"/>
    </source>
</evidence>
<evidence type="ECO:0000313" key="9">
    <source>
        <dbReference type="EMBL" id="KAG2194865.1"/>
    </source>
</evidence>
<dbReference type="GO" id="GO:0008180">
    <property type="term" value="C:COP9 signalosome"/>
    <property type="evidence" value="ECO:0007669"/>
    <property type="project" value="UniProtKB-KW"/>
</dbReference>
<evidence type="ECO:0000256" key="2">
    <source>
        <dbReference type="ARBA" id="ARBA00004496"/>
    </source>
</evidence>
<comment type="caution">
    <text evidence="9">The sequence shown here is derived from an EMBL/GenBank/DDBJ whole genome shotgun (WGS) entry which is preliminary data.</text>
</comment>
<dbReference type="EMBL" id="JAEPRD010000185">
    <property type="protein sequence ID" value="KAG2194865.1"/>
    <property type="molecule type" value="Genomic_DNA"/>
</dbReference>
<comment type="similarity">
    <text evidence="3">Belongs to the CSN3 family.</text>
</comment>
<evidence type="ECO:0000313" key="10">
    <source>
        <dbReference type="Proteomes" id="UP000603453"/>
    </source>
</evidence>
<dbReference type="PROSITE" id="PS50250">
    <property type="entry name" value="PCI"/>
    <property type="match status" value="1"/>
</dbReference>
<dbReference type="InterPro" id="IPR036390">
    <property type="entry name" value="WH_DNA-bd_sf"/>
</dbReference>
<dbReference type="OrthoDB" id="29061at2759"/>